<dbReference type="InterPro" id="IPR033985">
    <property type="entry name" value="SusD-like_N"/>
</dbReference>
<keyword evidence="4" id="KW-0472">Membrane</keyword>
<evidence type="ECO:0000256" key="3">
    <source>
        <dbReference type="ARBA" id="ARBA00022729"/>
    </source>
</evidence>
<comment type="similarity">
    <text evidence="2">Belongs to the SusD family.</text>
</comment>
<dbReference type="GO" id="GO:0009279">
    <property type="term" value="C:cell outer membrane"/>
    <property type="evidence" value="ECO:0007669"/>
    <property type="project" value="UniProtKB-SubCell"/>
</dbReference>
<dbReference type="Proteomes" id="UP000190150">
    <property type="component" value="Unassembled WGS sequence"/>
</dbReference>
<dbReference type="InterPro" id="IPR012944">
    <property type="entry name" value="SusD_RagB_dom"/>
</dbReference>
<dbReference type="Pfam" id="PF07980">
    <property type="entry name" value="SusD_RagB"/>
    <property type="match status" value="1"/>
</dbReference>
<sequence>MNIKNIIVLLALSGTVLQSCNKLDLPPVDQIDASKAFRNLEDVNMGVLGAYAALNSGWIDAVAIVADEAMLPTENTVSNTSSHRWIYDSSSGSVTSAFYDLYMPVGRANLVLEAIPKLSIAAAEQNLLNQYQAELLALRAYSHFELLRGYASSYEPNGMGIPYMKKYEVTYPARQSVQSNFDDIFADLKTAKELIPDGFSGNSRITKTTISAIQARVALYAKKWDDAVTFASEVIMKEPLAPKNDFGKIWRDESQAEIIWKLPRLIGESRVGAAFYRETGDIVLYAPSFKLIDLFGNSLQRMDDVRFASYIKYDANRPIGKSQYSVEKYTGGKAGYRGLADIKLFRTGEMYLIRAEAELEKLNNTGALSAAARDLNDLRSSRIYNYIDQSFLDKQSLLNAIYNERFKELAFEGHRFFDLKRRGLPIERTTQDAINTVGAIKLEPTAAQYCFPIPAEEMKVNKNMEQNPNYGGK</sequence>
<proteinExistence type="inferred from homology"/>
<dbReference type="AlphaFoldDB" id="A0A1T5FHH9"/>
<evidence type="ECO:0000256" key="1">
    <source>
        <dbReference type="ARBA" id="ARBA00004442"/>
    </source>
</evidence>
<organism evidence="8 9">
    <name type="scientific">Sphingobacterium nematocida</name>
    <dbReference type="NCBI Taxonomy" id="1513896"/>
    <lineage>
        <taxon>Bacteria</taxon>
        <taxon>Pseudomonadati</taxon>
        <taxon>Bacteroidota</taxon>
        <taxon>Sphingobacteriia</taxon>
        <taxon>Sphingobacteriales</taxon>
        <taxon>Sphingobacteriaceae</taxon>
        <taxon>Sphingobacterium</taxon>
    </lineage>
</organism>
<dbReference type="STRING" id="1513896.SAMN05660841_03259"/>
<evidence type="ECO:0000259" key="6">
    <source>
        <dbReference type="Pfam" id="PF07980"/>
    </source>
</evidence>
<feature type="domain" description="RagB/SusD" evidence="6">
    <location>
        <begin position="327"/>
        <end position="470"/>
    </location>
</feature>
<dbReference type="Pfam" id="PF14322">
    <property type="entry name" value="SusD-like_3"/>
    <property type="match status" value="1"/>
</dbReference>
<dbReference type="OrthoDB" id="630434at2"/>
<reference evidence="9" key="1">
    <citation type="submission" date="2017-02" db="EMBL/GenBank/DDBJ databases">
        <authorList>
            <person name="Varghese N."/>
            <person name="Submissions S."/>
        </authorList>
    </citation>
    <scope>NUCLEOTIDE SEQUENCE [LARGE SCALE GENOMIC DNA]</scope>
    <source>
        <strain evidence="9">DSM 24091</strain>
    </source>
</reference>
<comment type="subcellular location">
    <subcellularLocation>
        <location evidence="1">Cell outer membrane</location>
    </subcellularLocation>
</comment>
<protein>
    <submittedName>
        <fullName evidence="8">Starch-binding associating with outer membrane</fullName>
    </submittedName>
</protein>
<evidence type="ECO:0000256" key="5">
    <source>
        <dbReference type="ARBA" id="ARBA00023237"/>
    </source>
</evidence>
<name>A0A1T5FHH9_9SPHI</name>
<evidence type="ECO:0000256" key="2">
    <source>
        <dbReference type="ARBA" id="ARBA00006275"/>
    </source>
</evidence>
<feature type="domain" description="SusD-like N-terminal" evidence="7">
    <location>
        <begin position="80"/>
        <end position="219"/>
    </location>
</feature>
<dbReference type="EMBL" id="FUZF01000016">
    <property type="protein sequence ID" value="SKB95633.1"/>
    <property type="molecule type" value="Genomic_DNA"/>
</dbReference>
<evidence type="ECO:0000313" key="9">
    <source>
        <dbReference type="Proteomes" id="UP000190150"/>
    </source>
</evidence>
<gene>
    <name evidence="8" type="ORF">SAMN05660841_03259</name>
</gene>
<evidence type="ECO:0000313" key="8">
    <source>
        <dbReference type="EMBL" id="SKB95633.1"/>
    </source>
</evidence>
<dbReference type="RefSeq" id="WP_079644637.1">
    <property type="nucleotide sequence ID" value="NZ_FUZF01000016.1"/>
</dbReference>
<evidence type="ECO:0000259" key="7">
    <source>
        <dbReference type="Pfam" id="PF14322"/>
    </source>
</evidence>
<keyword evidence="3" id="KW-0732">Signal</keyword>
<dbReference type="Gene3D" id="1.25.40.390">
    <property type="match status" value="1"/>
</dbReference>
<dbReference type="InterPro" id="IPR011990">
    <property type="entry name" value="TPR-like_helical_dom_sf"/>
</dbReference>
<accession>A0A1T5FHH9</accession>
<keyword evidence="5" id="KW-0998">Cell outer membrane</keyword>
<dbReference type="SUPFAM" id="SSF48452">
    <property type="entry name" value="TPR-like"/>
    <property type="match status" value="1"/>
</dbReference>
<evidence type="ECO:0000256" key="4">
    <source>
        <dbReference type="ARBA" id="ARBA00023136"/>
    </source>
</evidence>
<keyword evidence="9" id="KW-1185">Reference proteome</keyword>
<dbReference type="PROSITE" id="PS51257">
    <property type="entry name" value="PROKAR_LIPOPROTEIN"/>
    <property type="match status" value="1"/>
</dbReference>